<protein>
    <submittedName>
        <fullName evidence="5">Shikimate dehydrogenase</fullName>
        <ecNumber evidence="5">1.1.1.25</ecNumber>
    </submittedName>
</protein>
<dbReference type="GO" id="GO:0005829">
    <property type="term" value="C:cytosol"/>
    <property type="evidence" value="ECO:0007669"/>
    <property type="project" value="TreeGrafter"/>
</dbReference>
<dbReference type="InterPro" id="IPR022893">
    <property type="entry name" value="Shikimate_DH_fam"/>
</dbReference>
<dbReference type="AlphaFoldDB" id="A0A2G0CIG1"/>
<dbReference type="Proteomes" id="UP000226437">
    <property type="component" value="Unassembled WGS sequence"/>
</dbReference>
<keyword evidence="3" id="KW-0028">Amino-acid biosynthesis</keyword>
<dbReference type="Gene3D" id="3.40.50.720">
    <property type="entry name" value="NAD(P)-binding Rossmann-like Domain"/>
    <property type="match status" value="1"/>
</dbReference>
<gene>
    <name evidence="5" type="primary">aroE</name>
    <name evidence="5" type="ORF">CGL56_01220</name>
</gene>
<evidence type="ECO:0000259" key="4">
    <source>
        <dbReference type="Pfam" id="PF08501"/>
    </source>
</evidence>
<keyword evidence="3" id="KW-0057">Aromatic amino acid biosynthesis</keyword>
<dbReference type="SUPFAM" id="SSF51735">
    <property type="entry name" value="NAD(P)-binding Rossmann-fold domains"/>
    <property type="match status" value="1"/>
</dbReference>
<dbReference type="Pfam" id="PF08501">
    <property type="entry name" value="Shikimate_dh_N"/>
    <property type="match status" value="1"/>
</dbReference>
<comment type="pathway">
    <text evidence="1">Metabolic intermediate biosynthesis; chorismate biosynthesis; chorismate from D-erythrose 4-phosphate and phosphoenolpyruvate: step 4/7.</text>
</comment>
<organism evidence="5 6">
    <name type="scientific">Neolewinella marina</name>
    <dbReference type="NCBI Taxonomy" id="438751"/>
    <lineage>
        <taxon>Bacteria</taxon>
        <taxon>Pseudomonadati</taxon>
        <taxon>Bacteroidota</taxon>
        <taxon>Saprospiria</taxon>
        <taxon>Saprospirales</taxon>
        <taxon>Lewinellaceae</taxon>
        <taxon>Neolewinella</taxon>
    </lineage>
</organism>
<comment type="caution">
    <text evidence="5">The sequence shown here is derived from an EMBL/GenBank/DDBJ whole genome shotgun (WGS) entry which is preliminary data.</text>
</comment>
<evidence type="ECO:0000313" key="6">
    <source>
        <dbReference type="Proteomes" id="UP000226437"/>
    </source>
</evidence>
<dbReference type="PANTHER" id="PTHR21089:SF1">
    <property type="entry name" value="BIFUNCTIONAL 3-DEHYDROQUINATE DEHYDRATASE_SHIKIMATE DEHYDROGENASE, CHLOROPLASTIC"/>
    <property type="match status" value="1"/>
</dbReference>
<dbReference type="GO" id="GO:0019632">
    <property type="term" value="P:shikimate metabolic process"/>
    <property type="evidence" value="ECO:0007669"/>
    <property type="project" value="TreeGrafter"/>
</dbReference>
<feature type="domain" description="Shikimate dehydrogenase substrate binding N-terminal" evidence="4">
    <location>
        <begin position="6"/>
        <end position="89"/>
    </location>
</feature>
<evidence type="ECO:0000256" key="1">
    <source>
        <dbReference type="ARBA" id="ARBA00004871"/>
    </source>
</evidence>
<dbReference type="RefSeq" id="WP_099104679.1">
    <property type="nucleotide sequence ID" value="NZ_JAATJF010000001.1"/>
</dbReference>
<evidence type="ECO:0000256" key="2">
    <source>
        <dbReference type="ARBA" id="ARBA00023002"/>
    </source>
</evidence>
<reference evidence="5 6" key="1">
    <citation type="submission" date="2017-10" db="EMBL/GenBank/DDBJ databases">
        <title>The draft genome sequence of Lewinella marina KCTC 32374.</title>
        <authorList>
            <person name="Wang K."/>
        </authorList>
    </citation>
    <scope>NUCLEOTIDE SEQUENCE [LARGE SCALE GENOMIC DNA]</scope>
    <source>
        <strain evidence="5 6">MKG-38</strain>
    </source>
</reference>
<dbReference type="InterPro" id="IPR036291">
    <property type="entry name" value="NAD(P)-bd_dom_sf"/>
</dbReference>
<dbReference type="PANTHER" id="PTHR21089">
    <property type="entry name" value="SHIKIMATE DEHYDROGENASE"/>
    <property type="match status" value="1"/>
</dbReference>
<proteinExistence type="predicted"/>
<evidence type="ECO:0000313" key="5">
    <source>
        <dbReference type="EMBL" id="PHK99700.1"/>
    </source>
</evidence>
<keyword evidence="2 5" id="KW-0560">Oxidoreductase</keyword>
<dbReference type="GO" id="GO:0009073">
    <property type="term" value="P:aromatic amino acid family biosynthetic process"/>
    <property type="evidence" value="ECO:0007669"/>
    <property type="project" value="UniProtKB-KW"/>
</dbReference>
<sequence>MPTFGLLGYPLSHSFSRGYFTAKFADLGLSDTHRYLNFEIPTLEDFQKILDEYPDLRGLNVTIPHKQGVVALLDAIDPAAERIGAVNTILIEDGKTRGFNTDYLGFRDDLLAQLRSQQRFTNLRGQSALILGSGGAALAVREALLDLSVKPVTVSRSARAGQLSYADLDRDTLTTHRLIVNTTPLGMYPQVETAPEIPYELLTPAHFCYDLIYNPAETRFMRLARGAGAGAANGMGMLHSQAEAAWNIWTAE</sequence>
<dbReference type="InterPro" id="IPR046346">
    <property type="entry name" value="Aminoacid_DH-like_N_sf"/>
</dbReference>
<dbReference type="InterPro" id="IPR013708">
    <property type="entry name" value="Shikimate_DH-bd_N"/>
</dbReference>
<dbReference type="Gene3D" id="3.40.50.10860">
    <property type="entry name" value="Leucine Dehydrogenase, chain A, domain 1"/>
    <property type="match status" value="1"/>
</dbReference>
<dbReference type="GO" id="GO:0050661">
    <property type="term" value="F:NADP binding"/>
    <property type="evidence" value="ECO:0007669"/>
    <property type="project" value="TreeGrafter"/>
</dbReference>
<dbReference type="CDD" id="cd01065">
    <property type="entry name" value="NAD_bind_Shikimate_DH"/>
    <property type="match status" value="1"/>
</dbReference>
<name>A0A2G0CIG1_9BACT</name>
<dbReference type="GO" id="GO:0009423">
    <property type="term" value="P:chorismate biosynthetic process"/>
    <property type="evidence" value="ECO:0007669"/>
    <property type="project" value="TreeGrafter"/>
</dbReference>
<dbReference type="EC" id="1.1.1.25" evidence="5"/>
<dbReference type="SUPFAM" id="SSF53223">
    <property type="entry name" value="Aminoacid dehydrogenase-like, N-terminal domain"/>
    <property type="match status" value="1"/>
</dbReference>
<keyword evidence="6" id="KW-1185">Reference proteome</keyword>
<dbReference type="EMBL" id="PDLO01000001">
    <property type="protein sequence ID" value="PHK99700.1"/>
    <property type="molecule type" value="Genomic_DNA"/>
</dbReference>
<dbReference type="GO" id="GO:0004764">
    <property type="term" value="F:shikimate 3-dehydrogenase (NADP+) activity"/>
    <property type="evidence" value="ECO:0007669"/>
    <property type="project" value="UniProtKB-EC"/>
</dbReference>
<evidence type="ECO:0000256" key="3">
    <source>
        <dbReference type="ARBA" id="ARBA00023141"/>
    </source>
</evidence>
<accession>A0A2G0CIG1</accession>
<dbReference type="OrthoDB" id="9792692at2"/>